<dbReference type="Proteomes" id="UP000309215">
    <property type="component" value="Unassembled WGS sequence"/>
</dbReference>
<protein>
    <submittedName>
        <fullName evidence="2">Universal stress protein</fullName>
    </submittedName>
</protein>
<name>A0A4U1JDQ0_9BACT</name>
<dbReference type="OrthoDB" id="5486394at2"/>
<dbReference type="AlphaFoldDB" id="A0A4U1JDQ0"/>
<evidence type="ECO:0000259" key="1">
    <source>
        <dbReference type="Pfam" id="PF00582"/>
    </source>
</evidence>
<feature type="domain" description="UspA" evidence="1">
    <location>
        <begin position="60"/>
        <end position="190"/>
    </location>
</feature>
<dbReference type="EMBL" id="SSMQ01000013">
    <property type="protein sequence ID" value="TKD08628.1"/>
    <property type="molecule type" value="Genomic_DNA"/>
</dbReference>
<keyword evidence="3" id="KW-1185">Reference proteome</keyword>
<sequence length="367" mass="40114">MASSAAAGSTRSRVPSIAGCRPRQPLVFPGQAWVRRIRRVKRLRARPQGTTIAAHGAVSIICGTTLAPENEQANQAAAALSLLLGDELHLVHVVDELGAELALTEEYDTLYEPAGRHLRGEADDLRQLGIQIEPELAAGAWHAELPRIAMHHRARLIVLSPHPGVVRKRPSPWAAVRIARAAPIPVMLVRHADGLLRWAQERAPLRVLIALGCCPGSRAALRWIAELRSGGPCEAWLAYVSRMGGVSDASAEISAHPYRSLPPFRCEPPLDEVEAFRDELRRLGVSVTKTSVQDASVLEDLAQREAIDLVVVPRDLPRGHLWPRWVWHSLFRAAVPGVVVCVPPDDAAERVRPAGPLSELVRHPPPR</sequence>
<accession>A0A4U1JDQ0</accession>
<comment type="caution">
    <text evidence="2">The sequence shown here is derived from an EMBL/GenBank/DDBJ whole genome shotgun (WGS) entry which is preliminary data.</text>
</comment>
<reference evidence="2 3" key="1">
    <citation type="submission" date="2019-04" db="EMBL/GenBank/DDBJ databases">
        <authorList>
            <person name="Li Y."/>
            <person name="Wang J."/>
        </authorList>
    </citation>
    <scope>NUCLEOTIDE SEQUENCE [LARGE SCALE GENOMIC DNA]</scope>
    <source>
        <strain evidence="2 3">DSM 14668</strain>
    </source>
</reference>
<dbReference type="InterPro" id="IPR006016">
    <property type="entry name" value="UspA"/>
</dbReference>
<gene>
    <name evidence="2" type="ORF">E8A74_15210</name>
</gene>
<proteinExistence type="predicted"/>
<organism evidence="2 3">
    <name type="scientific">Polyangium fumosum</name>
    <dbReference type="NCBI Taxonomy" id="889272"/>
    <lineage>
        <taxon>Bacteria</taxon>
        <taxon>Pseudomonadati</taxon>
        <taxon>Myxococcota</taxon>
        <taxon>Polyangia</taxon>
        <taxon>Polyangiales</taxon>
        <taxon>Polyangiaceae</taxon>
        <taxon>Polyangium</taxon>
    </lineage>
</organism>
<evidence type="ECO:0000313" key="2">
    <source>
        <dbReference type="EMBL" id="TKD08628.1"/>
    </source>
</evidence>
<dbReference type="SUPFAM" id="SSF52402">
    <property type="entry name" value="Adenine nucleotide alpha hydrolases-like"/>
    <property type="match status" value="1"/>
</dbReference>
<dbReference type="Gene3D" id="3.40.50.12370">
    <property type="match status" value="1"/>
</dbReference>
<dbReference type="Pfam" id="PF00582">
    <property type="entry name" value="Usp"/>
    <property type="match status" value="1"/>
</dbReference>
<dbReference type="CDD" id="cd00293">
    <property type="entry name" value="USP-like"/>
    <property type="match status" value="1"/>
</dbReference>
<evidence type="ECO:0000313" key="3">
    <source>
        <dbReference type="Proteomes" id="UP000309215"/>
    </source>
</evidence>